<dbReference type="SUPFAM" id="SSF55874">
    <property type="entry name" value="ATPase domain of HSP90 chaperone/DNA topoisomerase II/histidine kinase"/>
    <property type="match status" value="1"/>
</dbReference>
<dbReference type="InterPro" id="IPR004358">
    <property type="entry name" value="Sig_transdc_His_kin-like_C"/>
</dbReference>
<feature type="domain" description="PAC" evidence="10">
    <location>
        <begin position="244"/>
        <end position="298"/>
    </location>
</feature>
<proteinExistence type="predicted"/>
<dbReference type="PANTHER" id="PTHR43304:SF1">
    <property type="entry name" value="PAC DOMAIN-CONTAINING PROTEIN"/>
    <property type="match status" value="1"/>
</dbReference>
<dbReference type="Pfam" id="PF01590">
    <property type="entry name" value="GAF"/>
    <property type="match status" value="1"/>
</dbReference>
<evidence type="ECO:0000256" key="2">
    <source>
        <dbReference type="ARBA" id="ARBA00012438"/>
    </source>
</evidence>
<evidence type="ECO:0000313" key="12">
    <source>
        <dbReference type="Proteomes" id="UP001302120"/>
    </source>
</evidence>
<dbReference type="SMART" id="SM00065">
    <property type="entry name" value="GAF"/>
    <property type="match status" value="1"/>
</dbReference>
<evidence type="ECO:0000256" key="4">
    <source>
        <dbReference type="ARBA" id="ARBA00022679"/>
    </source>
</evidence>
<dbReference type="SMART" id="SM00388">
    <property type="entry name" value="HisKA"/>
    <property type="match status" value="1"/>
</dbReference>
<keyword evidence="7" id="KW-0175">Coiled coil</keyword>
<dbReference type="Proteomes" id="UP001302120">
    <property type="component" value="Unassembled WGS sequence"/>
</dbReference>
<feature type="coiled-coil region" evidence="7">
    <location>
        <begin position="704"/>
        <end position="734"/>
    </location>
</feature>
<feature type="domain" description="Histidine kinase" evidence="8">
    <location>
        <begin position="743"/>
        <end position="998"/>
    </location>
</feature>
<dbReference type="RefSeq" id="WP_323195751.1">
    <property type="nucleotide sequence ID" value="NZ_JAYGHG010000010.1"/>
</dbReference>
<evidence type="ECO:0000256" key="6">
    <source>
        <dbReference type="ARBA" id="ARBA00023012"/>
    </source>
</evidence>
<evidence type="ECO:0000256" key="1">
    <source>
        <dbReference type="ARBA" id="ARBA00000085"/>
    </source>
</evidence>
<comment type="caution">
    <text evidence="11">The sequence shown here is derived from an EMBL/GenBank/DDBJ whole genome shotgun (WGS) entry which is preliminary data.</text>
</comment>
<dbReference type="EMBL" id="JAYGHG010000010">
    <property type="protein sequence ID" value="MEA5581417.1"/>
    <property type="molecule type" value="Genomic_DNA"/>
</dbReference>
<protein>
    <recommendedName>
        <fullName evidence="2">histidine kinase</fullName>
        <ecNumber evidence="2">2.7.13.3</ecNumber>
    </recommendedName>
</protein>
<evidence type="ECO:0000256" key="7">
    <source>
        <dbReference type="SAM" id="Coils"/>
    </source>
</evidence>
<evidence type="ECO:0000256" key="5">
    <source>
        <dbReference type="ARBA" id="ARBA00022777"/>
    </source>
</evidence>
<dbReference type="InterPro" id="IPR013655">
    <property type="entry name" value="PAS_fold_3"/>
</dbReference>
<dbReference type="CDD" id="cd00130">
    <property type="entry name" value="PAS"/>
    <property type="match status" value="2"/>
</dbReference>
<gene>
    <name evidence="11" type="ORF">VB620_08710</name>
</gene>
<dbReference type="PROSITE" id="PS50113">
    <property type="entry name" value="PAC"/>
    <property type="match status" value="1"/>
</dbReference>
<feature type="domain" description="PAS" evidence="9">
    <location>
        <begin position="417"/>
        <end position="487"/>
    </location>
</feature>
<dbReference type="NCBIfam" id="TIGR00229">
    <property type="entry name" value="sensory_box"/>
    <property type="match status" value="2"/>
</dbReference>
<dbReference type="CDD" id="cd00082">
    <property type="entry name" value="HisKA"/>
    <property type="match status" value="1"/>
</dbReference>
<dbReference type="SMART" id="SM00086">
    <property type="entry name" value="PAC"/>
    <property type="match status" value="3"/>
</dbReference>
<evidence type="ECO:0000256" key="3">
    <source>
        <dbReference type="ARBA" id="ARBA00022553"/>
    </source>
</evidence>
<dbReference type="SUPFAM" id="SSF55785">
    <property type="entry name" value="PYP-like sensor domain (PAS domain)"/>
    <property type="match status" value="3"/>
</dbReference>
<keyword evidence="5" id="KW-0418">Kinase</keyword>
<dbReference type="EC" id="2.7.13.3" evidence="2"/>
<comment type="catalytic activity">
    <reaction evidence="1">
        <text>ATP + protein L-histidine = ADP + protein N-phospho-L-histidine.</text>
        <dbReference type="EC" id="2.7.13.3"/>
    </reaction>
</comment>
<organism evidence="11 12">
    <name type="scientific">Nodularia harveyana UHCC-0300</name>
    <dbReference type="NCBI Taxonomy" id="2974287"/>
    <lineage>
        <taxon>Bacteria</taxon>
        <taxon>Bacillati</taxon>
        <taxon>Cyanobacteriota</taxon>
        <taxon>Cyanophyceae</taxon>
        <taxon>Nostocales</taxon>
        <taxon>Nodulariaceae</taxon>
        <taxon>Nodularia</taxon>
    </lineage>
</organism>
<evidence type="ECO:0000313" key="11">
    <source>
        <dbReference type="EMBL" id="MEA5581417.1"/>
    </source>
</evidence>
<name>A0ABU5UD10_9CYAN</name>
<dbReference type="SUPFAM" id="SSF47384">
    <property type="entry name" value="Homodimeric domain of signal transducing histidine kinase"/>
    <property type="match status" value="1"/>
</dbReference>
<evidence type="ECO:0000259" key="8">
    <source>
        <dbReference type="PROSITE" id="PS50109"/>
    </source>
</evidence>
<dbReference type="Gene3D" id="3.30.450.20">
    <property type="entry name" value="PAS domain"/>
    <property type="match status" value="3"/>
</dbReference>
<evidence type="ECO:0000259" key="9">
    <source>
        <dbReference type="PROSITE" id="PS50112"/>
    </source>
</evidence>
<keyword evidence="3" id="KW-0597">Phosphoprotein</keyword>
<dbReference type="SMART" id="SM00091">
    <property type="entry name" value="PAS"/>
    <property type="match status" value="3"/>
</dbReference>
<dbReference type="InterPro" id="IPR005467">
    <property type="entry name" value="His_kinase_dom"/>
</dbReference>
<dbReference type="PRINTS" id="PR00344">
    <property type="entry name" value="BCTRLSENSOR"/>
</dbReference>
<dbReference type="InterPro" id="IPR001610">
    <property type="entry name" value="PAC"/>
</dbReference>
<dbReference type="PANTHER" id="PTHR43304">
    <property type="entry name" value="PHYTOCHROME-LIKE PROTEIN CPH1"/>
    <property type="match status" value="1"/>
</dbReference>
<dbReference type="PROSITE" id="PS50112">
    <property type="entry name" value="PAS"/>
    <property type="match status" value="2"/>
</dbReference>
<dbReference type="InterPro" id="IPR036097">
    <property type="entry name" value="HisK_dim/P_sf"/>
</dbReference>
<dbReference type="InterPro" id="IPR000700">
    <property type="entry name" value="PAS-assoc_C"/>
</dbReference>
<dbReference type="InterPro" id="IPR035965">
    <property type="entry name" value="PAS-like_dom_sf"/>
</dbReference>
<dbReference type="PROSITE" id="PS50109">
    <property type="entry name" value="HIS_KIN"/>
    <property type="match status" value="1"/>
</dbReference>
<dbReference type="InterPro" id="IPR003661">
    <property type="entry name" value="HisK_dim/P_dom"/>
</dbReference>
<keyword evidence="12" id="KW-1185">Reference proteome</keyword>
<keyword evidence="6" id="KW-0902">Two-component regulatory system</keyword>
<dbReference type="InterPro" id="IPR029016">
    <property type="entry name" value="GAF-like_dom_sf"/>
</dbReference>
<dbReference type="Gene3D" id="3.30.565.10">
    <property type="entry name" value="Histidine kinase-like ATPase, C-terminal domain"/>
    <property type="match status" value="1"/>
</dbReference>
<dbReference type="SUPFAM" id="SSF55781">
    <property type="entry name" value="GAF domain-like"/>
    <property type="match status" value="1"/>
</dbReference>
<evidence type="ECO:0000259" key="10">
    <source>
        <dbReference type="PROSITE" id="PS50113"/>
    </source>
</evidence>
<dbReference type="InterPro" id="IPR000014">
    <property type="entry name" value="PAS"/>
</dbReference>
<dbReference type="InterPro" id="IPR052162">
    <property type="entry name" value="Sensor_kinase/Photoreceptor"/>
</dbReference>
<dbReference type="Gene3D" id="1.10.287.130">
    <property type="match status" value="1"/>
</dbReference>
<dbReference type="SMART" id="SM00387">
    <property type="entry name" value="HATPase_c"/>
    <property type="match status" value="1"/>
</dbReference>
<dbReference type="InterPro" id="IPR003018">
    <property type="entry name" value="GAF"/>
</dbReference>
<sequence>MLTHVEGSPVEKVKIFDLQGRTVFSTELAQIGDVAMSSAFKNATLGQVTSQLGHRDTFTALNSHIENRHLLASYIPIYNYQADGEIVGVFEVYTDVTPWLEQIGSIQRQILTRVSLTLIVLYGVLFLFVSRSDALLQKQQEKLLESEASSRRQSSYLEDTLTELRQVQTQLQLALESSNTGLWDWNLQTNEVSFAEKQWKEFLGYDLTEPLENNLTEWENRIHTEDKAQLYADITKHLQGETETYENIHRIRCKDGTYKWNSVQGKVVERDQDGKPARFIGTHTDISDIKRSEIVLTELSEKLKKSQEVAHLGHWSFDLVTEKITWSEEIFRIFGMTPDQGEPSLSQHIQQFHPEDRTFFLERFTAAREGKPQDFDCRILLDDEIRYINSRIELEFQDEKLVKMFGVIMDITVRRIAEIELERFFTISLDLLCIADSGGHFRRLNKAWESILGYSISDLEGKVFLDFVHPDDLDLTLAAISDLKDGHTIMKFVNRYRTKDGNYRYIEWLSIPQEDLIYASARDMTEQMNTQTQLKAILDRTQVLNQLSTEIRNSLALDSILESSVCAIFEQLNLDICAFAWYNPDAKTAQWEVVQETRNPQLCSWLGSYELEEFPLLFQNIFEEKIYTLDIQNSQDNQDPELRSFCESMKINLYLALPIHTEGKIGAFEMGRIDGSLAWKPDEIDLLQNLATQVAIAIKQADLYQTSQAKSKELERAYEELQQTQIQLIQSEKMSSLGQLVAGIAHEINNPVSFIYGNLEPLEEYAKNLLHIIELYQTSYPTPSIEIMEAVEEVDLEFIIKDLPKTLQSMKTGASRIQNIVKSLRTFSRLDEADLKPVDLHENIDSTLMILQSHVNGRMGKPEIAVIKNYGNLPKLECYIGLLNQVFMNLLMNGIQAIEERQIIGVHPTYQGMITITTMVEPSKAILISVQDNGIGMSKEVKDNIFNPFFTTKPVGRGTGMGLSNSYQIVRNNHQGELLCDSAWGQGTNFTIRLPLRQDVSKVLKRSSIDDHNDK</sequence>
<accession>A0ABU5UD10</accession>
<dbReference type="Pfam" id="PF02518">
    <property type="entry name" value="HATPase_c"/>
    <property type="match status" value="1"/>
</dbReference>
<dbReference type="Pfam" id="PF08447">
    <property type="entry name" value="PAS_3"/>
    <property type="match status" value="3"/>
</dbReference>
<dbReference type="Gene3D" id="3.30.450.40">
    <property type="match status" value="1"/>
</dbReference>
<reference evidence="11 12" key="1">
    <citation type="submission" date="2023-12" db="EMBL/GenBank/DDBJ databases">
        <title>Baltic Sea Cyanobacteria.</title>
        <authorList>
            <person name="Delbaje E."/>
            <person name="Fewer D.P."/>
            <person name="Shishido T.K."/>
        </authorList>
    </citation>
    <scope>NUCLEOTIDE SEQUENCE [LARGE SCALE GENOMIC DNA]</scope>
    <source>
        <strain evidence="11 12">UHCC-0300</strain>
    </source>
</reference>
<keyword evidence="4" id="KW-0808">Transferase</keyword>
<dbReference type="InterPro" id="IPR036890">
    <property type="entry name" value="HATPase_C_sf"/>
</dbReference>
<dbReference type="InterPro" id="IPR003594">
    <property type="entry name" value="HATPase_dom"/>
</dbReference>
<feature type="domain" description="PAS" evidence="9">
    <location>
        <begin position="167"/>
        <end position="241"/>
    </location>
</feature>